<keyword evidence="4" id="KW-0547">Nucleotide-binding</keyword>
<dbReference type="PROSITE" id="PS50507">
    <property type="entry name" value="RDRP_SSRNA_POS"/>
    <property type="match status" value="1"/>
</dbReference>
<protein>
    <recommendedName>
        <fullName evidence="4">RNA-directed RNA polymerase</fullName>
        <ecNumber evidence="4">2.7.7.48</ecNumber>
    </recommendedName>
</protein>
<evidence type="ECO:0000259" key="5">
    <source>
        <dbReference type="PROSITE" id="PS50507"/>
    </source>
</evidence>
<dbReference type="EMBL" id="MN036033">
    <property type="protein sequence ID" value="QDH91134.1"/>
    <property type="molecule type" value="Genomic_DNA"/>
</dbReference>
<dbReference type="EC" id="2.7.7.48" evidence="4"/>
<evidence type="ECO:0000256" key="2">
    <source>
        <dbReference type="ARBA" id="ARBA00022695"/>
    </source>
</evidence>
<dbReference type="InterPro" id="IPR043128">
    <property type="entry name" value="Rev_trsase/Diguanyl_cyclase"/>
</dbReference>
<comment type="catalytic activity">
    <reaction evidence="4">
        <text>RNA(n) + a ribonucleoside 5'-triphosphate = RNA(n+1) + diphosphate</text>
        <dbReference type="Rhea" id="RHEA:21248"/>
        <dbReference type="Rhea" id="RHEA-COMP:14527"/>
        <dbReference type="Rhea" id="RHEA-COMP:17342"/>
        <dbReference type="ChEBI" id="CHEBI:33019"/>
        <dbReference type="ChEBI" id="CHEBI:61557"/>
        <dbReference type="ChEBI" id="CHEBI:140395"/>
        <dbReference type="EC" id="2.7.7.48"/>
    </reaction>
</comment>
<dbReference type="InterPro" id="IPR007094">
    <property type="entry name" value="RNA-dir_pol_PSvirus"/>
</dbReference>
<evidence type="ECO:0000313" key="6">
    <source>
        <dbReference type="EMBL" id="QDH91134.1"/>
    </source>
</evidence>
<dbReference type="Gene3D" id="3.30.70.270">
    <property type="match status" value="1"/>
</dbReference>
<dbReference type="InterPro" id="IPR043502">
    <property type="entry name" value="DNA/RNA_pol_sf"/>
</dbReference>
<dbReference type="CDD" id="cd23179">
    <property type="entry name" value="ps_ssRNAv_Tolivirales_RdRp"/>
    <property type="match status" value="1"/>
</dbReference>
<dbReference type="GO" id="GO:0003968">
    <property type="term" value="F:RNA-directed RNA polymerase activity"/>
    <property type="evidence" value="ECO:0007669"/>
    <property type="project" value="UniProtKB-KW"/>
</dbReference>
<keyword evidence="2 4" id="KW-0548">Nucleotidyltransferase</keyword>
<keyword evidence="4 6" id="KW-0696">RNA-directed RNA polymerase</keyword>
<sequence length="493" mass="56104">MPLPPLPEMHFTFVHEDCVHNQVVALHNRVMGEVPVPTRTGLLRLRRMARIIQRSLPHVPQQDLYDMALSYTGAKRRKYMEATDKLLRLGNLGRRDASVKMFVKCEKIQFTSGKPNPDPRAIQFRDLVFNCAVGQFLKPMEHLLYNLKGNGANGLPPSRVIGKGLNQGQRADLLLGKMGRFHRPCVLSLDASRFDQHVDEKLLQLEHSFYLHMNGDAQFRRYLSYQLVNRGVSSKGVRYVTRGKRMSGDMNTALGNCILMVLMVATFMEGRKYDLLDDGDDCLLLIEEDDLVWVNNHIAEEFLSYGMEIKVEDRVAKTMPAVEWCQGHPIRCPEWRFVRNPFRVMSRALIGQKLLTGIRGRAALMNTIGLCELVLNRGVPVLQEYCLALIRGSGTKRIVSLMGAVDDNAALRVKKELSALGLKELVDVTPIDVCDQARFDFTEAWGVDISTQNAWENELRNWNPNVLGGEIQEFPIDVQQWLFHDHNPDRVSL</sequence>
<dbReference type="InterPro" id="IPR002166">
    <property type="entry name" value="RNA_pol_HCV"/>
</dbReference>
<gene>
    <name evidence="6" type="ORF">H4Bulk46188_000002</name>
</gene>
<proteinExistence type="predicted"/>
<dbReference type="Pfam" id="PF00998">
    <property type="entry name" value="RdRP_3"/>
    <property type="match status" value="1"/>
</dbReference>
<organism evidence="6">
    <name type="scientific">Riboviria sp</name>
    <dbReference type="NCBI Taxonomy" id="2585031"/>
    <lineage>
        <taxon>Viruses</taxon>
        <taxon>Riboviria</taxon>
    </lineage>
</organism>
<keyword evidence="1 4" id="KW-0808">Transferase</keyword>
<accession>A0A514DBY7</accession>
<dbReference type="SUPFAM" id="SSF56672">
    <property type="entry name" value="DNA/RNA polymerases"/>
    <property type="match status" value="1"/>
</dbReference>
<dbReference type="GO" id="GO:0039694">
    <property type="term" value="P:viral RNA genome replication"/>
    <property type="evidence" value="ECO:0007669"/>
    <property type="project" value="InterPro"/>
</dbReference>
<dbReference type="GO" id="GO:0000166">
    <property type="term" value="F:nucleotide binding"/>
    <property type="evidence" value="ECO:0007669"/>
    <property type="project" value="UniProtKB-KW"/>
</dbReference>
<evidence type="ECO:0000256" key="3">
    <source>
        <dbReference type="ARBA" id="ARBA00022953"/>
    </source>
</evidence>
<evidence type="ECO:0000256" key="4">
    <source>
        <dbReference type="RuleBase" id="RU363062"/>
    </source>
</evidence>
<feature type="domain" description="RdRp catalytic" evidence="5">
    <location>
        <begin position="184"/>
        <end position="294"/>
    </location>
</feature>
<evidence type="ECO:0000256" key="1">
    <source>
        <dbReference type="ARBA" id="ARBA00022679"/>
    </source>
</evidence>
<name>A0A514DBY7_9VIRU</name>
<reference evidence="6" key="1">
    <citation type="submission" date="2019-05" db="EMBL/GenBank/DDBJ databases">
        <title>Metatranscriptomic reconstruction reveals RNA viruses with the potential to shape carbon cycling in soil.</title>
        <authorList>
            <person name="Starr E.P."/>
            <person name="Nuccio E."/>
            <person name="Pett-Ridge J."/>
            <person name="Banfield J.F."/>
            <person name="Firestone M.K."/>
        </authorList>
    </citation>
    <scope>NUCLEOTIDE SEQUENCE</scope>
    <source>
        <strain evidence="6">H4_Bulk_46_scaffold_188</strain>
    </source>
</reference>
<keyword evidence="3 4" id="KW-0693">Viral RNA replication</keyword>
<dbReference type="GO" id="GO:0003723">
    <property type="term" value="F:RNA binding"/>
    <property type="evidence" value="ECO:0007669"/>
    <property type="project" value="InterPro"/>
</dbReference>